<dbReference type="SUPFAM" id="SSF51735">
    <property type="entry name" value="NAD(P)-binding Rossmann-fold domains"/>
    <property type="match status" value="1"/>
</dbReference>
<name>A0AAP2GF69_9GAMM</name>
<dbReference type="EMBL" id="QESZ01000009">
    <property type="protein sequence ID" value="PWD74480.1"/>
    <property type="molecule type" value="Genomic_DNA"/>
</dbReference>
<evidence type="ECO:0000313" key="6">
    <source>
        <dbReference type="Proteomes" id="UP000266633"/>
    </source>
</evidence>
<dbReference type="GO" id="GO:0005886">
    <property type="term" value="C:plasma membrane"/>
    <property type="evidence" value="ECO:0007669"/>
    <property type="project" value="TreeGrafter"/>
</dbReference>
<dbReference type="SMART" id="SM00859">
    <property type="entry name" value="Semialdhyde_dh"/>
    <property type="match status" value="1"/>
</dbReference>
<dbReference type="PANTHER" id="PTHR14239:SF0">
    <property type="entry name" value="F420-DEPENDENT NADP REDUCTASE"/>
    <property type="match status" value="1"/>
</dbReference>
<keyword evidence="1" id="KW-0560">Oxidoreductase</keyword>
<evidence type="ECO:0000259" key="2">
    <source>
        <dbReference type="SMART" id="SM00859"/>
    </source>
</evidence>
<dbReference type="RefSeq" id="WP_024106720.1">
    <property type="nucleotide sequence ID" value="NZ_CP031560.1"/>
</dbReference>
<dbReference type="Pfam" id="PF03807">
    <property type="entry name" value="F420_oxidored"/>
    <property type="match status" value="1"/>
</dbReference>
<protein>
    <submittedName>
        <fullName evidence="3">3-hydroxyisobutyrate dehydrogenase</fullName>
    </submittedName>
</protein>
<dbReference type="AlphaFoldDB" id="A0AAP2GF69"/>
<proteinExistence type="predicted"/>
<dbReference type="GO" id="GO:0015677">
    <property type="term" value="P:copper ion import"/>
    <property type="evidence" value="ECO:0007669"/>
    <property type="project" value="TreeGrafter"/>
</dbReference>
<dbReference type="Proteomes" id="UP000266633">
    <property type="component" value="Unassembled WGS sequence"/>
</dbReference>
<evidence type="ECO:0000313" key="3">
    <source>
        <dbReference type="EMBL" id="PWD74480.1"/>
    </source>
</evidence>
<dbReference type="GO" id="GO:0051287">
    <property type="term" value="F:NAD binding"/>
    <property type="evidence" value="ECO:0007669"/>
    <property type="project" value="InterPro"/>
</dbReference>
<evidence type="ECO:0000313" key="4">
    <source>
        <dbReference type="EMBL" id="RJL71872.1"/>
    </source>
</evidence>
<dbReference type="GeneID" id="49322999"/>
<sequence>MKIGIIGAGNIGATLAHKLSEKGHVVKIANSRGPETIAELARKVGAVAVERQEAVREVDLIILSTPFDKHADLAELLRSVPDNVIVIDTSNYYPFRDGDIQDIREGKPESVYASEVYASGIVNRPLIKAWNAVLSETLKEKGLAAGSPSRIAIPVAGDSPTAKSVALELVNQTGFDAVDAGTLSESWRQQPGTPAYCTELNAAQLEAALQAADKKRAPLNRDELIREFTSAGDELTHDVIVKRNRAVTD</sequence>
<comment type="caution">
    <text evidence="3">The sequence shown here is derived from an EMBL/GenBank/DDBJ whole genome shotgun (WGS) entry which is preliminary data.</text>
</comment>
<evidence type="ECO:0000313" key="5">
    <source>
        <dbReference type="Proteomes" id="UP000245055"/>
    </source>
</evidence>
<organism evidence="3 5">
    <name type="scientific">Dickeya dianthicola</name>
    <dbReference type="NCBI Taxonomy" id="204039"/>
    <lineage>
        <taxon>Bacteria</taxon>
        <taxon>Pseudomonadati</taxon>
        <taxon>Pseudomonadota</taxon>
        <taxon>Gammaproteobacteria</taxon>
        <taxon>Enterobacterales</taxon>
        <taxon>Pectobacteriaceae</taxon>
        <taxon>Dickeya</taxon>
    </lineage>
</organism>
<dbReference type="Proteomes" id="UP000245055">
    <property type="component" value="Unassembled WGS sequence"/>
</dbReference>
<reference evidence="3 5" key="1">
    <citation type="submission" date="2018-05" db="EMBL/GenBank/DDBJ databases">
        <title>Genomic diversity of pathogens causing Blackleg of Potato in Pakistan.</title>
        <authorList>
            <person name="Sarfraz S."/>
            <person name="Riaz K."/>
            <person name="Oulghazi S."/>
            <person name="Cigna J."/>
            <person name="Sahi S.T."/>
            <person name="Khan S.H."/>
            <person name="Hameed A."/>
            <person name="Faure D."/>
        </authorList>
    </citation>
    <scope>NUCLEOTIDE SEQUENCE [LARGE SCALE GENOMIC DNA]</scope>
    <source>
        <strain evidence="3 5">SS70</strain>
    </source>
</reference>
<dbReference type="EMBL" id="QZDO01000038">
    <property type="protein sequence ID" value="RJL71872.1"/>
    <property type="molecule type" value="Genomic_DNA"/>
</dbReference>
<accession>A0AAP2GF69</accession>
<dbReference type="InterPro" id="IPR028939">
    <property type="entry name" value="P5C_Rdtase_cat_N"/>
</dbReference>
<dbReference type="GO" id="GO:0008823">
    <property type="term" value="F:cupric reductase (NADH) activity"/>
    <property type="evidence" value="ECO:0007669"/>
    <property type="project" value="TreeGrafter"/>
</dbReference>
<gene>
    <name evidence="4" type="ORF">D5077_12115</name>
    <name evidence="3" type="ORF">DF213_06955</name>
</gene>
<dbReference type="InterPro" id="IPR036291">
    <property type="entry name" value="NAD(P)-bd_dom_sf"/>
</dbReference>
<dbReference type="GO" id="GO:0016620">
    <property type="term" value="F:oxidoreductase activity, acting on the aldehyde or oxo group of donors, NAD or NADP as acceptor"/>
    <property type="evidence" value="ECO:0007669"/>
    <property type="project" value="InterPro"/>
</dbReference>
<dbReference type="InterPro" id="IPR051267">
    <property type="entry name" value="STEAP_metalloreductase"/>
</dbReference>
<keyword evidence="6" id="KW-1185">Reference proteome</keyword>
<dbReference type="Gene3D" id="3.40.50.720">
    <property type="entry name" value="NAD(P)-binding Rossmann-like Domain"/>
    <property type="match status" value="1"/>
</dbReference>
<evidence type="ECO:0000256" key="1">
    <source>
        <dbReference type="ARBA" id="ARBA00023002"/>
    </source>
</evidence>
<dbReference type="GO" id="GO:0052851">
    <property type="term" value="F:ferric-chelate reductase (NADPH) activity"/>
    <property type="evidence" value="ECO:0007669"/>
    <property type="project" value="TreeGrafter"/>
</dbReference>
<reference evidence="4 6" key="2">
    <citation type="submission" date="2018-09" db="EMBL/GenBank/DDBJ databases">
        <title>Phylogenetic diversity of Pectobacterium and Dickeya strains causing blackleg disease of potato in Morocco.</title>
        <authorList>
            <person name="Oulghazi S."/>
            <person name="Moumni M."/>
            <person name="Faure D."/>
        </authorList>
    </citation>
    <scope>NUCLEOTIDE SEQUENCE [LARGE SCALE GENOMIC DNA]</scope>
    <source>
        <strain evidence="4 6">S4.16.03.LID</strain>
    </source>
</reference>
<dbReference type="PANTHER" id="PTHR14239">
    <property type="entry name" value="DUDULIN-RELATED"/>
    <property type="match status" value="1"/>
</dbReference>
<dbReference type="InterPro" id="IPR000534">
    <property type="entry name" value="Semialdehyde_DH_NAD-bd"/>
</dbReference>
<feature type="domain" description="Semialdehyde dehydrogenase NAD-binding" evidence="2">
    <location>
        <begin position="2"/>
        <end position="106"/>
    </location>
</feature>